<dbReference type="GeneID" id="86825237"/>
<dbReference type="EMBL" id="JADBGF010000001">
    <property type="protein sequence ID" value="MBE1594468.1"/>
    <property type="molecule type" value="Genomic_DNA"/>
</dbReference>
<reference evidence="2 3" key="1">
    <citation type="submission" date="2020-10" db="EMBL/GenBank/DDBJ databases">
        <title>Sequencing the genomes of 1000 actinobacteria strains.</title>
        <authorList>
            <person name="Klenk H.-P."/>
        </authorList>
    </citation>
    <scope>NUCLEOTIDE SEQUENCE [LARGE SCALE GENOMIC DNA]</scope>
    <source>
        <strain evidence="2 3">DSM 41803</strain>
    </source>
</reference>
<dbReference type="PANTHER" id="PTHR42834:SF1">
    <property type="entry name" value="ENDONUCLEASE_EXONUCLEASE_PHOSPHATASE FAMILY PROTEIN (AFU_ORTHOLOGUE AFUA_3G09210)"/>
    <property type="match status" value="1"/>
</dbReference>
<dbReference type="Pfam" id="PF03372">
    <property type="entry name" value="Exo_endo_phos"/>
    <property type="match status" value="1"/>
</dbReference>
<keyword evidence="2" id="KW-0269">Exonuclease</keyword>
<dbReference type="SUPFAM" id="SSF56219">
    <property type="entry name" value="DNase I-like"/>
    <property type="match status" value="1"/>
</dbReference>
<protein>
    <submittedName>
        <fullName evidence="2">Exonuclease III</fullName>
    </submittedName>
</protein>
<evidence type="ECO:0000313" key="2">
    <source>
        <dbReference type="EMBL" id="MBE1594468.1"/>
    </source>
</evidence>
<dbReference type="OrthoDB" id="7297112at2"/>
<keyword evidence="3" id="KW-1185">Reference proteome</keyword>
<dbReference type="Gene3D" id="3.60.10.10">
    <property type="entry name" value="Endonuclease/exonuclease/phosphatase"/>
    <property type="match status" value="1"/>
</dbReference>
<accession>A0A8I0P318</accession>
<dbReference type="GO" id="GO:0004527">
    <property type="term" value="F:exonuclease activity"/>
    <property type="evidence" value="ECO:0007669"/>
    <property type="project" value="UniProtKB-KW"/>
</dbReference>
<keyword evidence="2" id="KW-0378">Hydrolase</keyword>
<evidence type="ECO:0000313" key="3">
    <source>
        <dbReference type="Proteomes" id="UP000629287"/>
    </source>
</evidence>
<comment type="caution">
    <text evidence="2">The sequence shown here is derived from an EMBL/GenBank/DDBJ whole genome shotgun (WGS) entry which is preliminary data.</text>
</comment>
<dbReference type="PANTHER" id="PTHR42834">
    <property type="entry name" value="ENDONUCLEASE/EXONUCLEASE/PHOSPHATASE FAMILY PROTEIN (AFU_ORTHOLOGUE AFUA_3G09210)"/>
    <property type="match status" value="1"/>
</dbReference>
<organism evidence="2 3">
    <name type="scientific">Streptomyces stelliscabiei</name>
    <dbReference type="NCBI Taxonomy" id="146820"/>
    <lineage>
        <taxon>Bacteria</taxon>
        <taxon>Bacillati</taxon>
        <taxon>Actinomycetota</taxon>
        <taxon>Actinomycetes</taxon>
        <taxon>Kitasatosporales</taxon>
        <taxon>Streptomycetaceae</taxon>
        <taxon>Streptomyces</taxon>
    </lineage>
</organism>
<proteinExistence type="predicted"/>
<feature type="domain" description="Endonuclease/exonuclease/phosphatase" evidence="1">
    <location>
        <begin position="7"/>
        <end position="323"/>
    </location>
</feature>
<name>A0A8I0P318_9ACTN</name>
<sequence length="333" mass="37116">MTPIRIATFNLENFDEPTPDVPRPSLKERIALMKPQITRLRADIACFQEVHGQERPGQPRDLLALKELLAGTNLDGASLTSTKPANDAVFDLRNLVIATHMPVIKHQQLKNDLVNEPRYQRLTADPPDAAPVAIGIERPILHAQIDIDHAAPGRLLHVINLHLKSKIPSDIPGRLIGPRHDIWSSADSWAEGSFLSSMKRMSQALEVRRLIDQILDDDADARIIVAGDFNAEPEEVPVLAICGNVEDTNNGDLATRVLVPIEHTIPNEARYTLFHHGRGQMIDHMLVTRNLLAHYRGSEIHNEILHDDSIAFATDIKYPESDHAPVVASFDFD</sequence>
<dbReference type="AlphaFoldDB" id="A0A8I0P318"/>
<dbReference type="RefSeq" id="WP_046914371.1">
    <property type="nucleotide sequence ID" value="NZ_JADBGF010000001.1"/>
</dbReference>
<dbReference type="InterPro" id="IPR036691">
    <property type="entry name" value="Endo/exonu/phosph_ase_sf"/>
</dbReference>
<evidence type="ECO:0000259" key="1">
    <source>
        <dbReference type="Pfam" id="PF03372"/>
    </source>
</evidence>
<dbReference type="Proteomes" id="UP000629287">
    <property type="component" value="Unassembled WGS sequence"/>
</dbReference>
<keyword evidence="2" id="KW-0540">Nuclease</keyword>
<gene>
    <name evidence="2" type="ORF">H4687_000597</name>
</gene>
<dbReference type="InterPro" id="IPR005135">
    <property type="entry name" value="Endo/exonuclease/phosphatase"/>
</dbReference>